<evidence type="ECO:0000313" key="2">
    <source>
        <dbReference type="Proteomes" id="UP000828048"/>
    </source>
</evidence>
<protein>
    <submittedName>
        <fullName evidence="1">Uncharacterized protein</fullName>
    </submittedName>
</protein>
<sequence>MQNGKKEPSSKTAQEPMVDESGESPQILQLPDSSIFVENSTPVGKLQCGSGLVHVFDDNLVDEDSKTNTAMNITKTPPVQASVSPEIQCGPPSMLVSAAATPACYGAGHLVSGVTDRRKCRAKGILTVGETDSNCVKANIFGNSDDVEISSKPRASLVPLPAEASMHWLLSPCDKEQKSDLENGVHRLRKSFGSKTLQCLSSPSSGHRIPVKGLENSSSTSASSRRRTRITLLSPSGSPAYNGTPTCEALMSREKRKHRYDLAGEDSPFSVDSLGTGNVIQTPESDLSSDRRVRSSWLNSHSAQNHDLRCGVDSLEKVLSRVSLSPKTQMSIWDSPGLNFHISDFISPTNSIDLTQFSKAWDNRASGASDSSLGDMSQYHMRISWREGLVSRIFEMDEFDCCRCLSDDENDVIEYSDSKFKCSPYHELNVNVGSAAGSSDVVGHEPKSDGEPKEKFPEQRSNPCAESISTDGGGLFASADSDWTLCYKNHLFEL</sequence>
<reference evidence="1 2" key="1">
    <citation type="journal article" date="2021" name="Hortic Res">
        <title>High-quality reference genome and annotation aids understanding of berry development for evergreen blueberry (Vaccinium darrowii).</title>
        <authorList>
            <person name="Yu J."/>
            <person name="Hulse-Kemp A.M."/>
            <person name="Babiker E."/>
            <person name="Staton M."/>
        </authorList>
    </citation>
    <scope>NUCLEOTIDE SEQUENCE [LARGE SCALE GENOMIC DNA]</scope>
    <source>
        <strain evidence="2">cv. NJ 8807/NJ 8810</strain>
        <tissue evidence="1">Young leaf</tissue>
    </source>
</reference>
<gene>
    <name evidence="1" type="ORF">Vadar_008591</name>
</gene>
<keyword evidence="2" id="KW-1185">Reference proteome</keyword>
<proteinExistence type="predicted"/>
<comment type="caution">
    <text evidence="1">The sequence shown here is derived from an EMBL/GenBank/DDBJ whole genome shotgun (WGS) entry which is preliminary data.</text>
</comment>
<name>A0ACB7WZ74_9ERIC</name>
<evidence type="ECO:0000313" key="1">
    <source>
        <dbReference type="EMBL" id="KAH7833668.1"/>
    </source>
</evidence>
<dbReference type="EMBL" id="CM037152">
    <property type="protein sequence ID" value="KAH7833668.1"/>
    <property type="molecule type" value="Genomic_DNA"/>
</dbReference>
<dbReference type="Proteomes" id="UP000828048">
    <property type="component" value="Chromosome 2"/>
</dbReference>
<accession>A0ACB7WZ74</accession>
<organism evidence="1 2">
    <name type="scientific">Vaccinium darrowii</name>
    <dbReference type="NCBI Taxonomy" id="229202"/>
    <lineage>
        <taxon>Eukaryota</taxon>
        <taxon>Viridiplantae</taxon>
        <taxon>Streptophyta</taxon>
        <taxon>Embryophyta</taxon>
        <taxon>Tracheophyta</taxon>
        <taxon>Spermatophyta</taxon>
        <taxon>Magnoliopsida</taxon>
        <taxon>eudicotyledons</taxon>
        <taxon>Gunneridae</taxon>
        <taxon>Pentapetalae</taxon>
        <taxon>asterids</taxon>
        <taxon>Ericales</taxon>
        <taxon>Ericaceae</taxon>
        <taxon>Vaccinioideae</taxon>
        <taxon>Vaccinieae</taxon>
        <taxon>Vaccinium</taxon>
    </lineage>
</organism>